<dbReference type="Proteomes" id="UP000054988">
    <property type="component" value="Unassembled WGS sequence"/>
</dbReference>
<gene>
    <name evidence="4" type="ORF">WG66_13748</name>
</gene>
<feature type="region of interest" description="Disordered" evidence="2">
    <location>
        <begin position="193"/>
        <end position="213"/>
    </location>
</feature>
<dbReference type="eggNOG" id="ENOG502R1ZN">
    <property type="taxonomic scope" value="Eukaryota"/>
</dbReference>
<accession>A0A0W0FBQ4</accession>
<evidence type="ECO:0000313" key="5">
    <source>
        <dbReference type="Proteomes" id="UP000054988"/>
    </source>
</evidence>
<protein>
    <recommendedName>
        <fullName evidence="3">Homeobox domain-containing protein</fullName>
    </recommendedName>
</protein>
<dbReference type="AlphaFoldDB" id="A0A0W0FBQ4"/>
<keyword evidence="1" id="KW-0238">DNA-binding</keyword>
<reference evidence="4 5" key="1">
    <citation type="submission" date="2015-12" db="EMBL/GenBank/DDBJ databases">
        <title>Draft genome sequence of Moniliophthora roreri, the causal agent of frosty pod rot of cacao.</title>
        <authorList>
            <person name="Aime M.C."/>
            <person name="Diaz-Valderrama J.R."/>
            <person name="Kijpornyongpan T."/>
            <person name="Phillips-Mora W."/>
        </authorList>
    </citation>
    <scope>NUCLEOTIDE SEQUENCE [LARGE SCALE GENOMIC DNA]</scope>
    <source>
        <strain evidence="4 5">MCA 2952</strain>
    </source>
</reference>
<sequence length="365" mass="41143">MDSEVCRVCRDRVIVNPDFDLPPYPLSRSLSFRHQCPASFQEITPMMMDDQENQLSPVEAPAQPGAPKQKPKRHITNEGTTLLKETFFNKGIKLPTKEQKEDLLRRIRLLPGCEEYRMINLERWFATRRKAERPPKPRASMNSAYPSLKLDALENLAALFKETPSPSKTIIGVWASLLKATFGDVEAWVHEQQSKQDAAVPNAPETPLTPTSPITSNPYVSLLHSVPASHTMTPFATSPLNMVYYMPTHPVVKREASSPWADATSGPQMSLDTHHDSDQDEEDVEQELLATSPITEQSKDSARSHLLLAIHDDLESLEVPGQPSTSEEFQDKFSPYKKMMDRLMARVNDGSLKKWGIKLETGRKQ</sequence>
<proteinExistence type="predicted"/>
<dbReference type="GO" id="GO:0005634">
    <property type="term" value="C:nucleus"/>
    <property type="evidence" value="ECO:0007669"/>
    <property type="project" value="UniProtKB-SubCell"/>
</dbReference>
<organism evidence="4 5">
    <name type="scientific">Moniliophthora roreri</name>
    <name type="common">Frosty pod rot fungus</name>
    <name type="synonym">Monilia roreri</name>
    <dbReference type="NCBI Taxonomy" id="221103"/>
    <lineage>
        <taxon>Eukaryota</taxon>
        <taxon>Fungi</taxon>
        <taxon>Dikarya</taxon>
        <taxon>Basidiomycota</taxon>
        <taxon>Agaricomycotina</taxon>
        <taxon>Agaricomycetes</taxon>
        <taxon>Agaricomycetidae</taxon>
        <taxon>Agaricales</taxon>
        <taxon>Marasmiineae</taxon>
        <taxon>Marasmiaceae</taxon>
        <taxon>Moniliophthora</taxon>
    </lineage>
</organism>
<evidence type="ECO:0000256" key="2">
    <source>
        <dbReference type="SAM" id="MobiDB-lite"/>
    </source>
</evidence>
<feature type="DNA-binding region" description="Homeobox" evidence="1">
    <location>
        <begin position="68"/>
        <end position="136"/>
    </location>
</feature>
<evidence type="ECO:0000259" key="3">
    <source>
        <dbReference type="PROSITE" id="PS50071"/>
    </source>
</evidence>
<dbReference type="InterPro" id="IPR001356">
    <property type="entry name" value="HD"/>
</dbReference>
<comment type="caution">
    <text evidence="4">The sequence shown here is derived from an EMBL/GenBank/DDBJ whole genome shotgun (WGS) entry which is preliminary data.</text>
</comment>
<name>A0A0W0FBQ4_MONRR</name>
<evidence type="ECO:0000256" key="1">
    <source>
        <dbReference type="PROSITE-ProRule" id="PRU00108"/>
    </source>
</evidence>
<evidence type="ECO:0000313" key="4">
    <source>
        <dbReference type="EMBL" id="KTB33681.1"/>
    </source>
</evidence>
<dbReference type="GO" id="GO:0003677">
    <property type="term" value="F:DNA binding"/>
    <property type="evidence" value="ECO:0007669"/>
    <property type="project" value="UniProtKB-UniRule"/>
</dbReference>
<keyword evidence="1" id="KW-0539">Nucleus</keyword>
<dbReference type="PROSITE" id="PS50071">
    <property type="entry name" value="HOMEOBOX_2"/>
    <property type="match status" value="1"/>
</dbReference>
<comment type="subcellular location">
    <subcellularLocation>
        <location evidence="1">Nucleus</location>
    </subcellularLocation>
</comment>
<feature type="domain" description="Homeobox" evidence="3">
    <location>
        <begin position="66"/>
        <end position="135"/>
    </location>
</feature>
<dbReference type="EMBL" id="LATX01002149">
    <property type="protein sequence ID" value="KTB33681.1"/>
    <property type="molecule type" value="Genomic_DNA"/>
</dbReference>
<feature type="region of interest" description="Disordered" evidence="2">
    <location>
        <begin position="256"/>
        <end position="286"/>
    </location>
</feature>
<keyword evidence="1" id="KW-0371">Homeobox</keyword>